<feature type="compositionally biased region" description="Basic and acidic residues" evidence="2">
    <location>
        <begin position="20"/>
        <end position="29"/>
    </location>
</feature>
<protein>
    <recommendedName>
        <fullName evidence="3">Glycoside hydrolase family 3 N-terminal domain-containing protein</fullName>
    </recommendedName>
</protein>
<accession>B8BK55</accession>
<dbReference type="Pfam" id="PF00933">
    <property type="entry name" value="Glyco_hydro_3"/>
    <property type="match status" value="1"/>
</dbReference>
<evidence type="ECO:0000313" key="4">
    <source>
        <dbReference type="EMBL" id="EEC68041.1"/>
    </source>
</evidence>
<reference evidence="4 5" key="1">
    <citation type="journal article" date="2005" name="PLoS Biol.">
        <title>The genomes of Oryza sativa: a history of duplications.</title>
        <authorList>
            <person name="Yu J."/>
            <person name="Wang J."/>
            <person name="Lin W."/>
            <person name="Li S."/>
            <person name="Li H."/>
            <person name="Zhou J."/>
            <person name="Ni P."/>
            <person name="Dong W."/>
            <person name="Hu S."/>
            <person name="Zeng C."/>
            <person name="Zhang J."/>
            <person name="Zhang Y."/>
            <person name="Li R."/>
            <person name="Xu Z."/>
            <person name="Li S."/>
            <person name="Li X."/>
            <person name="Zheng H."/>
            <person name="Cong L."/>
            <person name="Lin L."/>
            <person name="Yin J."/>
            <person name="Geng J."/>
            <person name="Li G."/>
            <person name="Shi J."/>
            <person name="Liu J."/>
            <person name="Lv H."/>
            <person name="Li J."/>
            <person name="Wang J."/>
            <person name="Deng Y."/>
            <person name="Ran L."/>
            <person name="Shi X."/>
            <person name="Wang X."/>
            <person name="Wu Q."/>
            <person name="Li C."/>
            <person name="Ren X."/>
            <person name="Wang J."/>
            <person name="Wang X."/>
            <person name="Li D."/>
            <person name="Liu D."/>
            <person name="Zhang X."/>
            <person name="Ji Z."/>
            <person name="Zhao W."/>
            <person name="Sun Y."/>
            <person name="Zhang Z."/>
            <person name="Bao J."/>
            <person name="Han Y."/>
            <person name="Dong L."/>
            <person name="Ji J."/>
            <person name="Chen P."/>
            <person name="Wu S."/>
            <person name="Liu J."/>
            <person name="Xiao Y."/>
            <person name="Bu D."/>
            <person name="Tan J."/>
            <person name="Yang L."/>
            <person name="Ye C."/>
            <person name="Zhang J."/>
            <person name="Xu J."/>
            <person name="Zhou Y."/>
            <person name="Yu Y."/>
            <person name="Zhang B."/>
            <person name="Zhuang S."/>
            <person name="Wei H."/>
            <person name="Liu B."/>
            <person name="Lei M."/>
            <person name="Yu H."/>
            <person name="Li Y."/>
            <person name="Xu H."/>
            <person name="Wei S."/>
            <person name="He X."/>
            <person name="Fang L."/>
            <person name="Zhang Z."/>
            <person name="Zhang Y."/>
            <person name="Huang X."/>
            <person name="Su Z."/>
            <person name="Tong W."/>
            <person name="Li J."/>
            <person name="Tong Z."/>
            <person name="Li S."/>
            <person name="Ye J."/>
            <person name="Wang L."/>
            <person name="Fang L."/>
            <person name="Lei T."/>
            <person name="Chen C."/>
            <person name="Chen H."/>
            <person name="Xu Z."/>
            <person name="Li H."/>
            <person name="Huang H."/>
            <person name="Zhang F."/>
            <person name="Xu H."/>
            <person name="Li N."/>
            <person name="Zhao C."/>
            <person name="Li S."/>
            <person name="Dong L."/>
            <person name="Huang Y."/>
            <person name="Li L."/>
            <person name="Xi Y."/>
            <person name="Qi Q."/>
            <person name="Li W."/>
            <person name="Zhang B."/>
            <person name="Hu W."/>
            <person name="Zhang Y."/>
            <person name="Tian X."/>
            <person name="Jiao Y."/>
            <person name="Liang X."/>
            <person name="Jin J."/>
            <person name="Gao L."/>
            <person name="Zheng W."/>
            <person name="Hao B."/>
            <person name="Liu S."/>
            <person name="Wang W."/>
            <person name="Yuan L."/>
            <person name="Cao M."/>
            <person name="McDermott J."/>
            <person name="Samudrala R."/>
            <person name="Wang J."/>
            <person name="Wong G.K."/>
            <person name="Yang H."/>
        </authorList>
    </citation>
    <scope>NUCLEOTIDE SEQUENCE [LARGE SCALE GENOMIC DNA]</scope>
    <source>
        <strain evidence="5">cv. 93-11</strain>
    </source>
</reference>
<evidence type="ECO:0000259" key="3">
    <source>
        <dbReference type="Pfam" id="PF00933"/>
    </source>
</evidence>
<dbReference type="PANTHER" id="PTHR42721">
    <property type="entry name" value="SUGAR HYDROLASE-RELATED"/>
    <property type="match status" value="1"/>
</dbReference>
<feature type="domain" description="Glycoside hydrolase family 3 N-terminal" evidence="3">
    <location>
        <begin position="43"/>
        <end position="155"/>
    </location>
</feature>
<dbReference type="PANTHER" id="PTHR42721:SF9">
    <property type="entry name" value="OS11G0297300 PROTEIN"/>
    <property type="match status" value="1"/>
</dbReference>
<keyword evidence="5" id="KW-1185">Reference proteome</keyword>
<dbReference type="HOGENOM" id="CLU_835190_0_0_1"/>
<evidence type="ECO:0000256" key="2">
    <source>
        <dbReference type="SAM" id="MobiDB-lite"/>
    </source>
</evidence>
<dbReference type="Proteomes" id="UP000007015">
    <property type="component" value="Chromosome 11"/>
</dbReference>
<evidence type="ECO:0000256" key="1">
    <source>
        <dbReference type="ARBA" id="ARBA00022801"/>
    </source>
</evidence>
<dbReference type="GO" id="GO:0009505">
    <property type="term" value="C:plant-type cell wall"/>
    <property type="evidence" value="ECO:0007669"/>
    <property type="project" value="TreeGrafter"/>
</dbReference>
<dbReference type="SUPFAM" id="SSF51445">
    <property type="entry name" value="(Trans)glycosidases"/>
    <property type="match status" value="1"/>
</dbReference>
<dbReference type="InterPro" id="IPR001764">
    <property type="entry name" value="Glyco_hydro_3_N"/>
</dbReference>
<dbReference type="GO" id="GO:0031222">
    <property type="term" value="P:arabinan catabolic process"/>
    <property type="evidence" value="ECO:0007669"/>
    <property type="project" value="TreeGrafter"/>
</dbReference>
<dbReference type="InterPro" id="IPR036962">
    <property type="entry name" value="Glyco_hydro_3_N_sf"/>
</dbReference>
<dbReference type="STRING" id="39946.B8BK55"/>
<gene>
    <name evidence="4" type="ORF">OsI_35866</name>
</gene>
<proteinExistence type="predicted"/>
<dbReference type="Gene3D" id="3.20.20.300">
    <property type="entry name" value="Glycoside hydrolase, family 3, N-terminal domain"/>
    <property type="match status" value="1"/>
</dbReference>
<dbReference type="EMBL" id="CM000136">
    <property type="protein sequence ID" value="EEC68041.1"/>
    <property type="molecule type" value="Genomic_DNA"/>
</dbReference>
<evidence type="ECO:0000313" key="5">
    <source>
        <dbReference type="Proteomes" id="UP000007015"/>
    </source>
</evidence>
<name>B8BK55_ORYSI</name>
<dbReference type="GO" id="GO:0045493">
    <property type="term" value="P:xylan catabolic process"/>
    <property type="evidence" value="ECO:0007669"/>
    <property type="project" value="InterPro"/>
</dbReference>
<organism evidence="4 5">
    <name type="scientific">Oryza sativa subsp. indica</name>
    <name type="common">Rice</name>
    <dbReference type="NCBI Taxonomy" id="39946"/>
    <lineage>
        <taxon>Eukaryota</taxon>
        <taxon>Viridiplantae</taxon>
        <taxon>Streptophyta</taxon>
        <taxon>Embryophyta</taxon>
        <taxon>Tracheophyta</taxon>
        <taxon>Spermatophyta</taxon>
        <taxon>Magnoliopsida</taxon>
        <taxon>Liliopsida</taxon>
        <taxon>Poales</taxon>
        <taxon>Poaceae</taxon>
        <taxon>BOP clade</taxon>
        <taxon>Oryzoideae</taxon>
        <taxon>Oryzeae</taxon>
        <taxon>Oryzinae</taxon>
        <taxon>Oryza</taxon>
        <taxon>Oryza sativa</taxon>
    </lineage>
</organism>
<dbReference type="AlphaFoldDB" id="B8BK55"/>
<feature type="region of interest" description="Disordered" evidence="2">
    <location>
        <begin position="11"/>
        <end position="33"/>
    </location>
</feature>
<dbReference type="Gramene" id="BGIOSGA035156-TA">
    <property type="protein sequence ID" value="BGIOSGA035156-PA"/>
    <property type="gene ID" value="BGIOSGA035156"/>
</dbReference>
<sequence>MWSPNVNIFRDPTVGPWPGDPRRGPRHGEQGSSLTNLQTSACCKHITAYDIEEWKGVSRYNFNAKVTPQDLADTYNPPFRSCVVDGKASCIMCAYTLINGVPACASSDLLTKTVRGEWKLDGYTASDCDAVAILHKSEHFTRTAEEAVAVALKAGGRPCPARIRRRRASSRLDPVAASGEEWAATSLTVGEEWVAAPSPSPPHRRRRGGGQMQPLRRRLATLFIPPPRGGYRRLGSSASVSTTTDVIWVEVGTTKGDRSLFHVDSAVLETGSVRRFLAAAGQRARGGAVAVAMDALLFEHLLWLQAPVQFFSSSSGLAPLLHLDVDGFSGLLP</sequence>
<dbReference type="InterPro" id="IPR044993">
    <property type="entry name" value="BXL"/>
</dbReference>
<keyword evidence="1" id="KW-0378">Hydrolase</keyword>
<dbReference type="GO" id="GO:0009044">
    <property type="term" value="F:xylan 1,4-beta-xylosidase activity"/>
    <property type="evidence" value="ECO:0007669"/>
    <property type="project" value="InterPro"/>
</dbReference>
<dbReference type="InterPro" id="IPR017853">
    <property type="entry name" value="GH"/>
</dbReference>
<dbReference type="GO" id="GO:0046556">
    <property type="term" value="F:alpha-L-arabinofuranosidase activity"/>
    <property type="evidence" value="ECO:0007669"/>
    <property type="project" value="TreeGrafter"/>
</dbReference>